<proteinExistence type="predicted"/>
<evidence type="ECO:0000256" key="1">
    <source>
        <dbReference type="SAM" id="MobiDB-lite"/>
    </source>
</evidence>
<dbReference type="EMBL" id="CP013387">
    <property type="protein sequence ID" value="AOJ05290.1"/>
    <property type="molecule type" value="Genomic_DNA"/>
</dbReference>
<dbReference type="AlphaFoldDB" id="A0A1B4FNN9"/>
<sequence>MRVVADRLPAKRQHKSGACPRRTTDDDATVTLSHGARTARRMRTFAQTTATRNVGDRSARPPRAIDWQYASRPVRHRARLGTARLRRRLALPHHACGSTRSTSLPR</sequence>
<name>A0A1B4FNN9_9BURK</name>
<organism evidence="2 3">
    <name type="scientific">Burkholderia mayonis</name>
    <dbReference type="NCBI Taxonomy" id="1385591"/>
    <lineage>
        <taxon>Bacteria</taxon>
        <taxon>Pseudomonadati</taxon>
        <taxon>Pseudomonadota</taxon>
        <taxon>Betaproteobacteria</taxon>
        <taxon>Burkholderiales</taxon>
        <taxon>Burkholderiaceae</taxon>
        <taxon>Burkholderia</taxon>
        <taxon>pseudomallei group</taxon>
    </lineage>
</organism>
<keyword evidence="3" id="KW-1185">Reference proteome</keyword>
<accession>A0A1B4FNN9</accession>
<protein>
    <submittedName>
        <fullName evidence="2">Uncharacterized protein</fullName>
    </submittedName>
</protein>
<dbReference type="Proteomes" id="UP000062519">
    <property type="component" value="Chromosome 2"/>
</dbReference>
<evidence type="ECO:0000313" key="2">
    <source>
        <dbReference type="EMBL" id="AOJ05290.1"/>
    </source>
</evidence>
<feature type="region of interest" description="Disordered" evidence="1">
    <location>
        <begin position="1"/>
        <end position="60"/>
    </location>
</feature>
<reference evidence="2 3" key="1">
    <citation type="submission" date="2015-12" db="EMBL/GenBank/DDBJ databases">
        <title>Diversity of Burkholderia near neighbor genomes.</title>
        <authorList>
            <person name="Sahl J."/>
            <person name="Wagner D."/>
            <person name="Keim P."/>
        </authorList>
    </citation>
    <scope>NUCLEOTIDE SEQUENCE [LARGE SCALE GENOMIC DNA]</scope>
    <source>
        <strain evidence="2 3">BDU6</strain>
    </source>
</reference>
<gene>
    <name evidence="2" type="ORF">WS70_26690</name>
</gene>
<evidence type="ECO:0000313" key="3">
    <source>
        <dbReference type="Proteomes" id="UP000062519"/>
    </source>
</evidence>
<dbReference type="KEGG" id="buu:WS70_26690"/>